<dbReference type="Proteomes" id="UP000184080">
    <property type="component" value="Unassembled WGS sequence"/>
</dbReference>
<evidence type="ECO:0000256" key="2">
    <source>
        <dbReference type="SAM" id="Phobius"/>
    </source>
</evidence>
<feature type="compositionally biased region" description="Polar residues" evidence="1">
    <location>
        <begin position="1216"/>
        <end position="1229"/>
    </location>
</feature>
<name>A0A1M6GSL5_9CLOT</name>
<keyword evidence="2" id="KW-0812">Transmembrane</keyword>
<dbReference type="PANTHER" id="PTHR10151:SF120">
    <property type="entry name" value="BIS(5'-ADENOSYL)-TRIPHOSPHATASE"/>
    <property type="match status" value="1"/>
</dbReference>
<dbReference type="GO" id="GO:0016787">
    <property type="term" value="F:hydrolase activity"/>
    <property type="evidence" value="ECO:0007669"/>
    <property type="project" value="UniProtKB-ARBA"/>
</dbReference>
<dbReference type="PANTHER" id="PTHR10151">
    <property type="entry name" value="ECTONUCLEOTIDE PYROPHOSPHATASE/PHOSPHODIESTERASE"/>
    <property type="match status" value="1"/>
</dbReference>
<dbReference type="SUPFAM" id="SSF53649">
    <property type="entry name" value="Alkaline phosphatase-like"/>
    <property type="match status" value="2"/>
</dbReference>
<reference evidence="4 5" key="1">
    <citation type="submission" date="2016-11" db="EMBL/GenBank/DDBJ databases">
        <authorList>
            <person name="Jaros S."/>
            <person name="Januszkiewicz K."/>
            <person name="Wedrychowicz H."/>
        </authorList>
    </citation>
    <scope>NUCLEOTIDE SEQUENCE [LARGE SCALE GENOMIC DNA]</scope>
    <source>
        <strain evidence="4 5">DSM 21864</strain>
    </source>
</reference>
<evidence type="ECO:0000313" key="4">
    <source>
        <dbReference type="EMBL" id="SHJ12968.1"/>
    </source>
</evidence>
<dbReference type="EMBL" id="FQZO01000003">
    <property type="protein sequence ID" value="SHJ12968.1"/>
    <property type="molecule type" value="Genomic_DNA"/>
</dbReference>
<proteinExistence type="predicted"/>
<accession>A0A1M6GSL5</accession>
<feature type="chain" id="PRO_5039363642" evidence="3">
    <location>
        <begin position="24"/>
        <end position="1297"/>
    </location>
</feature>
<dbReference type="InterPro" id="IPR013783">
    <property type="entry name" value="Ig-like_fold"/>
</dbReference>
<evidence type="ECO:0000256" key="1">
    <source>
        <dbReference type="SAM" id="MobiDB-lite"/>
    </source>
</evidence>
<keyword evidence="3" id="KW-0732">Signal</keyword>
<sequence>MRYKKYLSVLLSFIMTVSLITFNIDKTPVKAAGENNKNVVHIILDGISNKLYDDLIKEGYDFPNINDLIVNGTKIEDMKTTIPSYGGAQAAVLTGAYPEANEFFYRYYDKSTNKIISSTSETYALKGETYLENIQRNYPLVKTMALGMSVATLGIEGRGVSVSDPNHKLIEYKDNKSVAKRGDKLVSLAEEMEDLKVAIRNDEMPRYILSYSNDIKMQLWNGGANNYDAIKKASGDKLKELDSLIGELIAELKSQGKYEDTIIILNSLSSIYAIEKKINGDVMASNISNATGVTTTFGTVSSDSKVVIIKNYVMKYGQLYFTNKASQEDKIKVLDYLRNNEAMKNEIKEIIDPKIVSAPSIFADYLLNPKEEYTFSQAGLNTVRTDNLEDMSQLCIFSGKGIIKGKNVPQSNLVDIVPSIAEILGITNPANNEGKKLDIFDFQPPIANIFLEGSKNSEGLYTSEVKVTINSQDNKYVVTEYDLGEGFINYKEPFKVNKDCTLKVRVSDQAGNIKEYNEDIKFVSLYKNVDIQGIFDETLGYKLTDKTSITVKGEINSDPNIKITVNNAPVALDNYNFTQVINLTNGKNVIQIEAELNGLVSKKEYIVYKASEPEITSVKESEVFSTSLVNISGKAWPKANMEIMGNYAKADEEGNFNMEYNLNSGKNAIGIKASTGDIIKERNINLYYYTPVNIDIVSHRDKDVVKTEAIKLYGKLDKAAKISINGEDTMLSVDNTFNKDIKLNKGINNIIIEADIMGVKSSKTLRIVRVVPEDKYVVYINWDGFAKYYFDEASSEGKTPILDSLIKKGVYFENASTGIPSITNAMQAAIVSGTYSQGTGNSYRYYDKDKNLVVQYSRENEAETIAEAAVRQGLKVASVHQFALQDRGTAFGDVDKAYIQVPDPSDYSVRFDEAIKLINGEPVQSGISSIEIIDIPKFMALYMDDLDGIGHNEKGAYGNEVAGSEVERKNLVKARLGEMDTKLGEFIEACKNRGIYDNMSFILTTDHGMSPYGQQGAKADEYSKSKLPEVLAKLQSMGYKPEALLSGQSAKDDTDLVVVSVGLQAQLTFRNKFTAEEVENIVSAFKDEAYVGTIMKNQEIIERGSRADFADIIISPKPPYSFKTPRIVDGVPIYSDYIARGQHDSLDETSQHIFSLMWGNGIKQGYNYKDKMYNIDFAPTMAKLLSIDAPKNSTGKILAQALEDDKKPGDGEDGQTSDNSNENNLNDPTNPKDEASKNHPESNNKLDNDKTHENNYGNKLAKTGSFPSSKPIIFIAALLIFAGFVTLYREKSLKKNN</sequence>
<organism evidence="4 5">
    <name type="scientific">Clostridium amylolyticum</name>
    <dbReference type="NCBI Taxonomy" id="1121298"/>
    <lineage>
        <taxon>Bacteria</taxon>
        <taxon>Bacillati</taxon>
        <taxon>Bacillota</taxon>
        <taxon>Clostridia</taxon>
        <taxon>Eubacteriales</taxon>
        <taxon>Clostridiaceae</taxon>
        <taxon>Clostridium</taxon>
    </lineage>
</organism>
<dbReference type="InterPro" id="IPR002591">
    <property type="entry name" value="Phosphodiest/P_Trfase"/>
</dbReference>
<feature type="region of interest" description="Disordered" evidence="1">
    <location>
        <begin position="1203"/>
        <end position="1262"/>
    </location>
</feature>
<protein>
    <submittedName>
        <fullName evidence="4">Predicted pyrophosphatase or phosphodiesterase, AlkP superfamily</fullName>
    </submittedName>
</protein>
<dbReference type="RefSeq" id="WP_073006487.1">
    <property type="nucleotide sequence ID" value="NZ_FQZO01000003.1"/>
</dbReference>
<dbReference type="Pfam" id="PF01663">
    <property type="entry name" value="Phosphodiest"/>
    <property type="match status" value="2"/>
</dbReference>
<feature type="signal peptide" evidence="3">
    <location>
        <begin position="1"/>
        <end position="23"/>
    </location>
</feature>
<gene>
    <name evidence="4" type="ORF">SAMN05444401_2229</name>
</gene>
<dbReference type="OrthoDB" id="9809781at2"/>
<dbReference type="STRING" id="1121298.SAMN05444401_2229"/>
<feature type="compositionally biased region" description="Basic and acidic residues" evidence="1">
    <location>
        <begin position="1230"/>
        <end position="1253"/>
    </location>
</feature>
<dbReference type="InterPro" id="IPR017850">
    <property type="entry name" value="Alkaline_phosphatase_core_sf"/>
</dbReference>
<evidence type="ECO:0000313" key="5">
    <source>
        <dbReference type="Proteomes" id="UP000184080"/>
    </source>
</evidence>
<keyword evidence="2" id="KW-0472">Membrane</keyword>
<evidence type="ECO:0000256" key="3">
    <source>
        <dbReference type="SAM" id="SignalP"/>
    </source>
</evidence>
<keyword evidence="2" id="KW-1133">Transmembrane helix</keyword>
<dbReference type="Gene3D" id="2.60.40.10">
    <property type="entry name" value="Immunoglobulins"/>
    <property type="match status" value="2"/>
</dbReference>
<keyword evidence="5" id="KW-1185">Reference proteome</keyword>
<feature type="transmembrane region" description="Helical" evidence="2">
    <location>
        <begin position="1271"/>
        <end position="1288"/>
    </location>
</feature>
<dbReference type="Gene3D" id="3.40.720.10">
    <property type="entry name" value="Alkaline Phosphatase, subunit A"/>
    <property type="match status" value="2"/>
</dbReference>